<protein>
    <submittedName>
        <fullName evidence="1">Lycopene cyclase domain-containing protein</fullName>
    </submittedName>
</protein>
<dbReference type="OrthoDB" id="4774157at2"/>
<evidence type="ECO:0000313" key="2">
    <source>
        <dbReference type="Proteomes" id="UP000198122"/>
    </source>
</evidence>
<dbReference type="EMBL" id="FYEZ01000001">
    <property type="protein sequence ID" value="SNC59867.1"/>
    <property type="molecule type" value="Genomic_DNA"/>
</dbReference>
<dbReference type="Proteomes" id="UP000198122">
    <property type="component" value="Unassembled WGS sequence"/>
</dbReference>
<evidence type="ECO:0000313" key="1">
    <source>
        <dbReference type="EMBL" id="SNC59867.1"/>
    </source>
</evidence>
<accession>A0A212T1G0</accession>
<sequence length="122" mass="13558">MPGLYLAAILATECCMLLIDRRWRLYLFADLPRALAVQAVGVGMFLAWDVLCIELGIFFRGPGPWQTGVTLLPELTLEEPFFLWFLCHFTMLLFTGLERLLGGGSQGGPRAGDRSPTPEVAR</sequence>
<keyword evidence="2" id="KW-1185">Reference proteome</keyword>
<dbReference type="RefSeq" id="WP_088817205.1">
    <property type="nucleotide sequence ID" value="NZ_FYEZ01000001.1"/>
</dbReference>
<reference evidence="1 2" key="1">
    <citation type="submission" date="2017-06" db="EMBL/GenBank/DDBJ databases">
        <authorList>
            <person name="Kim H.J."/>
            <person name="Triplett B.A."/>
        </authorList>
    </citation>
    <scope>NUCLEOTIDE SEQUENCE [LARGE SCALE GENOMIC DNA]</scope>
    <source>
        <strain evidence="1 2">DSM 22179</strain>
    </source>
</reference>
<dbReference type="AlphaFoldDB" id="A0A212T1G0"/>
<name>A0A212T1G0_9MICO</name>
<gene>
    <name evidence="1" type="ORF">SAMN05445756_0158</name>
</gene>
<organism evidence="1 2">
    <name type="scientific">Kytococcus aerolatus</name>
    <dbReference type="NCBI Taxonomy" id="592308"/>
    <lineage>
        <taxon>Bacteria</taxon>
        <taxon>Bacillati</taxon>
        <taxon>Actinomycetota</taxon>
        <taxon>Actinomycetes</taxon>
        <taxon>Micrococcales</taxon>
        <taxon>Kytococcaceae</taxon>
        <taxon>Kytococcus</taxon>
    </lineage>
</organism>
<proteinExistence type="predicted"/>